<sequence>FHPTLPLVASCSGQRKFELMPEEPNMDEQTSHKTNHDNSFKVWKVMGQYEWHHYDVVSDNIQLL</sequence>
<dbReference type="Proteomes" id="UP000789342">
    <property type="component" value="Unassembled WGS sequence"/>
</dbReference>
<accession>A0A9N9DKZ5</accession>
<dbReference type="EMBL" id="CAJVPV010009644">
    <property type="protein sequence ID" value="CAG8643808.1"/>
    <property type="molecule type" value="Genomic_DNA"/>
</dbReference>
<evidence type="ECO:0000313" key="2">
    <source>
        <dbReference type="Proteomes" id="UP000789342"/>
    </source>
</evidence>
<organism evidence="1 2">
    <name type="scientific">Acaulospora morrowiae</name>
    <dbReference type="NCBI Taxonomy" id="94023"/>
    <lineage>
        <taxon>Eukaryota</taxon>
        <taxon>Fungi</taxon>
        <taxon>Fungi incertae sedis</taxon>
        <taxon>Mucoromycota</taxon>
        <taxon>Glomeromycotina</taxon>
        <taxon>Glomeromycetes</taxon>
        <taxon>Diversisporales</taxon>
        <taxon>Acaulosporaceae</taxon>
        <taxon>Acaulospora</taxon>
    </lineage>
</organism>
<gene>
    <name evidence="1" type="ORF">AMORRO_LOCUS9642</name>
</gene>
<name>A0A9N9DKZ5_9GLOM</name>
<proteinExistence type="predicted"/>
<protein>
    <submittedName>
        <fullName evidence="1">16469_t:CDS:1</fullName>
    </submittedName>
</protein>
<dbReference type="AlphaFoldDB" id="A0A9N9DKZ5"/>
<feature type="non-terminal residue" evidence="1">
    <location>
        <position position="1"/>
    </location>
</feature>
<dbReference type="OrthoDB" id="239865at2759"/>
<evidence type="ECO:0000313" key="1">
    <source>
        <dbReference type="EMBL" id="CAG8643808.1"/>
    </source>
</evidence>
<keyword evidence="2" id="KW-1185">Reference proteome</keyword>
<reference evidence="1" key="1">
    <citation type="submission" date="2021-06" db="EMBL/GenBank/DDBJ databases">
        <authorList>
            <person name="Kallberg Y."/>
            <person name="Tangrot J."/>
            <person name="Rosling A."/>
        </authorList>
    </citation>
    <scope>NUCLEOTIDE SEQUENCE</scope>
    <source>
        <strain evidence="1">CL551</strain>
    </source>
</reference>
<comment type="caution">
    <text evidence="1">The sequence shown here is derived from an EMBL/GenBank/DDBJ whole genome shotgun (WGS) entry which is preliminary data.</text>
</comment>